<organism evidence="4 5">
    <name type="scientific">Chitinophaga rhizophila</name>
    <dbReference type="NCBI Taxonomy" id="2866212"/>
    <lineage>
        <taxon>Bacteria</taxon>
        <taxon>Pseudomonadati</taxon>
        <taxon>Bacteroidota</taxon>
        <taxon>Chitinophagia</taxon>
        <taxon>Chitinophagales</taxon>
        <taxon>Chitinophagaceae</taxon>
        <taxon>Chitinophaga</taxon>
    </lineage>
</organism>
<evidence type="ECO:0000259" key="2">
    <source>
        <dbReference type="PROSITE" id="PS50110"/>
    </source>
</evidence>
<sequence>MTLTAIAIDDEQVALSVIRTHASQVPFLHIKAYFTDPFEALEYLQRETIDLLFLDIRMPDISGLELMTTLPGAPMVIFTTAYSEHAVQSFELDALDYLLKPFSFERFLKACKKASALQELIQQRRQSAVAAHIMVKSGYEQHKVLLEDILYLESAGNYISFVLKDKRILSRLSMQEALALLPPDRFTRVHRSFIVANNKIDKMDRSSLYIGSAAINIGAAYGVAVAENIKLSQGRS</sequence>
<dbReference type="GO" id="GO:0003677">
    <property type="term" value="F:DNA binding"/>
    <property type="evidence" value="ECO:0007669"/>
    <property type="project" value="UniProtKB-KW"/>
</dbReference>
<dbReference type="InterPro" id="IPR046947">
    <property type="entry name" value="LytR-like"/>
</dbReference>
<keyword evidence="5" id="KW-1185">Reference proteome</keyword>
<feature type="domain" description="HTH LytTR-type" evidence="3">
    <location>
        <begin position="133"/>
        <end position="205"/>
    </location>
</feature>
<dbReference type="Pfam" id="PF04397">
    <property type="entry name" value="LytTR"/>
    <property type="match status" value="1"/>
</dbReference>
<protein>
    <submittedName>
        <fullName evidence="4">LytTR family DNA-binding domain-containing protein</fullName>
    </submittedName>
</protein>
<dbReference type="PANTHER" id="PTHR37299">
    <property type="entry name" value="TRANSCRIPTIONAL REGULATOR-RELATED"/>
    <property type="match status" value="1"/>
</dbReference>
<keyword evidence="1" id="KW-0597">Phosphoprotein</keyword>
<dbReference type="Gene3D" id="2.40.50.1020">
    <property type="entry name" value="LytTr DNA-binding domain"/>
    <property type="match status" value="1"/>
</dbReference>
<dbReference type="InterPro" id="IPR011006">
    <property type="entry name" value="CheY-like_superfamily"/>
</dbReference>
<keyword evidence="4" id="KW-0238">DNA-binding</keyword>
<dbReference type="InterPro" id="IPR001789">
    <property type="entry name" value="Sig_transdc_resp-reg_receiver"/>
</dbReference>
<dbReference type="Proteomes" id="UP000812961">
    <property type="component" value="Unassembled WGS sequence"/>
</dbReference>
<name>A0ABS7GLP7_9BACT</name>
<reference evidence="4 5" key="1">
    <citation type="submission" date="2021-08" db="EMBL/GenBank/DDBJ databases">
        <title>The genome sequence of Chitinophaga sp. B61.</title>
        <authorList>
            <person name="Zhang X."/>
        </authorList>
    </citation>
    <scope>NUCLEOTIDE SEQUENCE [LARGE SCALE GENOMIC DNA]</scope>
    <source>
        <strain evidence="4 5">B61</strain>
    </source>
</reference>
<dbReference type="InterPro" id="IPR007492">
    <property type="entry name" value="LytTR_DNA-bd_dom"/>
</dbReference>
<dbReference type="Gene3D" id="3.40.50.2300">
    <property type="match status" value="1"/>
</dbReference>
<gene>
    <name evidence="4" type="ORF">K1Y79_27585</name>
</gene>
<proteinExistence type="predicted"/>
<evidence type="ECO:0000313" key="4">
    <source>
        <dbReference type="EMBL" id="MBW8688130.1"/>
    </source>
</evidence>
<dbReference type="PROSITE" id="PS50930">
    <property type="entry name" value="HTH_LYTTR"/>
    <property type="match status" value="1"/>
</dbReference>
<dbReference type="PANTHER" id="PTHR37299:SF1">
    <property type="entry name" value="STAGE 0 SPORULATION PROTEIN A HOMOLOG"/>
    <property type="match status" value="1"/>
</dbReference>
<accession>A0ABS7GLP7</accession>
<dbReference type="EMBL" id="JAICCF010000006">
    <property type="protein sequence ID" value="MBW8688130.1"/>
    <property type="molecule type" value="Genomic_DNA"/>
</dbReference>
<dbReference type="SMART" id="SM00448">
    <property type="entry name" value="REC"/>
    <property type="match status" value="1"/>
</dbReference>
<dbReference type="RefSeq" id="WP_220253450.1">
    <property type="nucleotide sequence ID" value="NZ_JAICCF010000006.1"/>
</dbReference>
<dbReference type="Pfam" id="PF00072">
    <property type="entry name" value="Response_reg"/>
    <property type="match status" value="1"/>
</dbReference>
<feature type="modified residue" description="4-aspartylphosphate" evidence="1">
    <location>
        <position position="55"/>
    </location>
</feature>
<evidence type="ECO:0000313" key="5">
    <source>
        <dbReference type="Proteomes" id="UP000812961"/>
    </source>
</evidence>
<evidence type="ECO:0000256" key="1">
    <source>
        <dbReference type="PROSITE-ProRule" id="PRU00169"/>
    </source>
</evidence>
<evidence type="ECO:0000259" key="3">
    <source>
        <dbReference type="PROSITE" id="PS50930"/>
    </source>
</evidence>
<dbReference type="SUPFAM" id="SSF52172">
    <property type="entry name" value="CheY-like"/>
    <property type="match status" value="1"/>
</dbReference>
<dbReference type="SMART" id="SM00850">
    <property type="entry name" value="LytTR"/>
    <property type="match status" value="1"/>
</dbReference>
<comment type="caution">
    <text evidence="4">The sequence shown here is derived from an EMBL/GenBank/DDBJ whole genome shotgun (WGS) entry which is preliminary data.</text>
</comment>
<feature type="domain" description="Response regulatory" evidence="2">
    <location>
        <begin position="4"/>
        <end position="115"/>
    </location>
</feature>
<dbReference type="PROSITE" id="PS50110">
    <property type="entry name" value="RESPONSE_REGULATORY"/>
    <property type="match status" value="1"/>
</dbReference>